<feature type="compositionally biased region" description="Polar residues" evidence="1">
    <location>
        <begin position="46"/>
        <end position="56"/>
    </location>
</feature>
<dbReference type="Proteomes" id="UP000625711">
    <property type="component" value="Unassembled WGS sequence"/>
</dbReference>
<evidence type="ECO:0000313" key="2">
    <source>
        <dbReference type="EMBL" id="KAF7278100.1"/>
    </source>
</evidence>
<organism evidence="2 3">
    <name type="scientific">Rhynchophorus ferrugineus</name>
    <name type="common">Red palm weevil</name>
    <name type="synonym">Curculio ferrugineus</name>
    <dbReference type="NCBI Taxonomy" id="354439"/>
    <lineage>
        <taxon>Eukaryota</taxon>
        <taxon>Metazoa</taxon>
        <taxon>Ecdysozoa</taxon>
        <taxon>Arthropoda</taxon>
        <taxon>Hexapoda</taxon>
        <taxon>Insecta</taxon>
        <taxon>Pterygota</taxon>
        <taxon>Neoptera</taxon>
        <taxon>Endopterygota</taxon>
        <taxon>Coleoptera</taxon>
        <taxon>Polyphaga</taxon>
        <taxon>Cucujiformia</taxon>
        <taxon>Curculionidae</taxon>
        <taxon>Dryophthorinae</taxon>
        <taxon>Rhynchophorus</taxon>
    </lineage>
</organism>
<dbReference type="EMBL" id="JAACXV010000408">
    <property type="protein sequence ID" value="KAF7278100.1"/>
    <property type="molecule type" value="Genomic_DNA"/>
</dbReference>
<gene>
    <name evidence="2" type="ORF">GWI33_008864</name>
</gene>
<comment type="caution">
    <text evidence="2">The sequence shown here is derived from an EMBL/GenBank/DDBJ whole genome shotgun (WGS) entry which is preliminary data.</text>
</comment>
<reference evidence="2" key="1">
    <citation type="submission" date="2020-08" db="EMBL/GenBank/DDBJ databases">
        <title>Genome sequencing and assembly of the red palm weevil Rhynchophorus ferrugineus.</title>
        <authorList>
            <person name="Dias G.B."/>
            <person name="Bergman C.M."/>
            <person name="Manee M."/>
        </authorList>
    </citation>
    <scope>NUCLEOTIDE SEQUENCE</scope>
    <source>
        <strain evidence="2">AA-2017</strain>
        <tissue evidence="2">Whole larva</tissue>
    </source>
</reference>
<evidence type="ECO:0000313" key="3">
    <source>
        <dbReference type="Proteomes" id="UP000625711"/>
    </source>
</evidence>
<sequence>MISIYGHKIAIIQNIELEIWRMRKDLIADVPGFLLCFDDTNSTISQRTQNLSSNPLLDTKQRTKSKNNNKNQRLRETITAVYSIIQSMAVEKGRETGQDSDVKD</sequence>
<evidence type="ECO:0000256" key="1">
    <source>
        <dbReference type="SAM" id="MobiDB-lite"/>
    </source>
</evidence>
<protein>
    <submittedName>
        <fullName evidence="2">Uncharacterized protein</fullName>
    </submittedName>
</protein>
<name>A0A834MFN4_RHYFE</name>
<keyword evidence="3" id="KW-1185">Reference proteome</keyword>
<accession>A0A834MFN4</accession>
<dbReference type="AlphaFoldDB" id="A0A834MFN4"/>
<feature type="region of interest" description="Disordered" evidence="1">
    <location>
        <begin position="46"/>
        <end position="72"/>
    </location>
</feature>
<proteinExistence type="predicted"/>